<evidence type="ECO:0000313" key="2">
    <source>
        <dbReference type="Proteomes" id="UP001501251"/>
    </source>
</evidence>
<dbReference type="Proteomes" id="UP001501251">
    <property type="component" value="Unassembled WGS sequence"/>
</dbReference>
<reference evidence="2" key="1">
    <citation type="journal article" date="2019" name="Int. J. Syst. Evol. Microbiol.">
        <title>The Global Catalogue of Microorganisms (GCM) 10K type strain sequencing project: providing services to taxonomists for standard genome sequencing and annotation.</title>
        <authorList>
            <consortium name="The Broad Institute Genomics Platform"/>
            <consortium name="The Broad Institute Genome Sequencing Center for Infectious Disease"/>
            <person name="Wu L."/>
            <person name="Ma J."/>
        </authorList>
    </citation>
    <scope>NUCLEOTIDE SEQUENCE [LARGE SCALE GENOMIC DNA]</scope>
    <source>
        <strain evidence="2">JCM 17388</strain>
    </source>
</reference>
<accession>A0ABP8BKF0</accession>
<comment type="caution">
    <text evidence="1">The sequence shown here is derived from an EMBL/GenBank/DDBJ whole genome shotgun (WGS) entry which is preliminary data.</text>
</comment>
<keyword evidence="2" id="KW-1185">Reference proteome</keyword>
<proteinExistence type="predicted"/>
<evidence type="ECO:0000313" key="1">
    <source>
        <dbReference type="EMBL" id="GAA4209140.1"/>
    </source>
</evidence>
<organism evidence="1 2">
    <name type="scientific">Streptosporangium oxazolinicum</name>
    <dbReference type="NCBI Taxonomy" id="909287"/>
    <lineage>
        <taxon>Bacteria</taxon>
        <taxon>Bacillati</taxon>
        <taxon>Actinomycetota</taxon>
        <taxon>Actinomycetes</taxon>
        <taxon>Streptosporangiales</taxon>
        <taxon>Streptosporangiaceae</taxon>
        <taxon>Streptosporangium</taxon>
    </lineage>
</organism>
<protein>
    <submittedName>
        <fullName evidence="1">Uncharacterized protein</fullName>
    </submittedName>
</protein>
<dbReference type="EMBL" id="BAABAQ010000020">
    <property type="protein sequence ID" value="GAA4209140.1"/>
    <property type="molecule type" value="Genomic_DNA"/>
</dbReference>
<dbReference type="RefSeq" id="WP_344923095.1">
    <property type="nucleotide sequence ID" value="NZ_BAABAQ010000020.1"/>
</dbReference>
<gene>
    <name evidence="1" type="ORF">GCM10022252_75210</name>
</gene>
<sequence length="118" mass="12357">MSTATASRSGAIPLPAQEPSRALAAVRQLLEERGFRSYPVQTITLKLSDNGRPITYGLPDMHEPELVVRGDGAVTATVSMGERSGCYLVSLRGGPVHTAREAQEAADLILAARPGGGS</sequence>
<name>A0ABP8BKF0_9ACTN</name>